<feature type="active site" description="Proton acceptor" evidence="4">
    <location>
        <position position="38"/>
    </location>
</feature>
<feature type="site" description="Important for catalytic activity, responsible for pKa modulation of the active site Glu and correct orientation of both the proton donor and substrate" evidence="5">
    <location>
        <position position="149"/>
    </location>
</feature>
<dbReference type="Gene3D" id="2.115.10.20">
    <property type="entry name" value="Glycosyl hydrolase domain, family 43"/>
    <property type="match status" value="1"/>
</dbReference>
<evidence type="ECO:0000256" key="1">
    <source>
        <dbReference type="ARBA" id="ARBA00009865"/>
    </source>
</evidence>
<dbReference type="Pfam" id="PF17851">
    <property type="entry name" value="GH43_C2"/>
    <property type="match status" value="1"/>
</dbReference>
<dbReference type="InterPro" id="IPR041542">
    <property type="entry name" value="GH43_C2"/>
</dbReference>
<dbReference type="RefSeq" id="WP_133230893.1">
    <property type="nucleotide sequence ID" value="NZ_SOZE01000010.1"/>
</dbReference>
<reference evidence="9 10" key="1">
    <citation type="journal article" date="2017" name="Int. J. Syst. Evol. Microbiol.">
        <title>Mucilaginibacterpsychrotolerans sp. nov., isolated from peatlands.</title>
        <authorList>
            <person name="Deng Y."/>
            <person name="Shen L."/>
            <person name="Xu B."/>
            <person name="Liu Y."/>
            <person name="Gu Z."/>
            <person name="Liu H."/>
            <person name="Zhou Y."/>
        </authorList>
    </citation>
    <scope>NUCLEOTIDE SEQUENCE [LARGE SCALE GENOMIC DNA]</scope>
    <source>
        <strain evidence="9 10">NH7-4</strain>
    </source>
</reference>
<comment type="similarity">
    <text evidence="1 6">Belongs to the glycosyl hydrolase 43 family.</text>
</comment>
<dbReference type="GO" id="GO:0004553">
    <property type="term" value="F:hydrolase activity, hydrolyzing O-glycosyl compounds"/>
    <property type="evidence" value="ECO:0007669"/>
    <property type="project" value="InterPro"/>
</dbReference>
<feature type="chain" id="PRO_5021453452" evidence="7">
    <location>
        <begin position="24"/>
        <end position="524"/>
    </location>
</feature>
<evidence type="ECO:0000256" key="5">
    <source>
        <dbReference type="PIRSR" id="PIRSR606710-2"/>
    </source>
</evidence>
<evidence type="ECO:0000256" key="6">
    <source>
        <dbReference type="RuleBase" id="RU361187"/>
    </source>
</evidence>
<dbReference type="GO" id="GO:0005975">
    <property type="term" value="P:carbohydrate metabolic process"/>
    <property type="evidence" value="ECO:0007669"/>
    <property type="project" value="InterPro"/>
</dbReference>
<evidence type="ECO:0000256" key="2">
    <source>
        <dbReference type="ARBA" id="ARBA00022801"/>
    </source>
</evidence>
<keyword evidence="10" id="KW-1185">Reference proteome</keyword>
<dbReference type="Proteomes" id="UP000297540">
    <property type="component" value="Unassembled WGS sequence"/>
</dbReference>
<dbReference type="PANTHER" id="PTHR42812">
    <property type="entry name" value="BETA-XYLOSIDASE"/>
    <property type="match status" value="1"/>
</dbReference>
<evidence type="ECO:0000256" key="3">
    <source>
        <dbReference type="ARBA" id="ARBA00023295"/>
    </source>
</evidence>
<evidence type="ECO:0000256" key="4">
    <source>
        <dbReference type="PIRSR" id="PIRSR606710-1"/>
    </source>
</evidence>
<keyword evidence="3 6" id="KW-0326">Glycosidase</keyword>
<accession>A0A4Y8SFT7</accession>
<evidence type="ECO:0000313" key="9">
    <source>
        <dbReference type="EMBL" id="TFF37541.1"/>
    </source>
</evidence>
<dbReference type="CDD" id="cd09001">
    <property type="entry name" value="GH43_FsAxh1-like"/>
    <property type="match status" value="1"/>
</dbReference>
<dbReference type="InterPro" id="IPR023296">
    <property type="entry name" value="Glyco_hydro_beta-prop_sf"/>
</dbReference>
<dbReference type="SUPFAM" id="SSF75005">
    <property type="entry name" value="Arabinanase/levansucrase/invertase"/>
    <property type="match status" value="1"/>
</dbReference>
<organism evidence="9 10">
    <name type="scientific">Mucilaginibacter psychrotolerans</name>
    <dbReference type="NCBI Taxonomy" id="1524096"/>
    <lineage>
        <taxon>Bacteria</taxon>
        <taxon>Pseudomonadati</taxon>
        <taxon>Bacteroidota</taxon>
        <taxon>Sphingobacteriia</taxon>
        <taxon>Sphingobacteriales</taxon>
        <taxon>Sphingobacteriaceae</taxon>
        <taxon>Mucilaginibacter</taxon>
    </lineage>
</organism>
<name>A0A4Y8SFT7_9SPHI</name>
<evidence type="ECO:0000259" key="8">
    <source>
        <dbReference type="Pfam" id="PF17851"/>
    </source>
</evidence>
<dbReference type="InterPro" id="IPR006710">
    <property type="entry name" value="Glyco_hydro_43"/>
</dbReference>
<keyword evidence="2 6" id="KW-0378">Hydrolase</keyword>
<dbReference type="InterPro" id="IPR051795">
    <property type="entry name" value="Glycosyl_Hydrlase_43"/>
</dbReference>
<sequence>MRHFFARLTIAASLLFVPFLVEAQNKAVNPVIYADVPDMSMIRVGDTYYMSSTTMHMSPGVPIMKSKDLVNWKLIGYAYDTLATVDALTLSNGKSTYGRGSWASSLRYHQGTFYVTTFAQTTGRTHVYTTKDIEKGPWKSVSFKPDLHDHSLFFDDDGKVYMITGGGKLRIVELNADVSGIKPGGIDQTIIENASLPSGNKGGLNAEGSQLFKVNGKYYLFNITWPRGGMRTVVIHRADKITGPYEGRVGLQDKGVAQGGLIDMPDGTWYAYLFRDFGAVGRVPYLVPVKWADGWPVLGVNGKVPDTLNLPANKSLIPGIVSSDDFKRKKGEPALPLAWQWNHNPDNSLWSVTARKGYLRLTTGRVDTNFLMARNSLTQRTVGPVCTGEVSLDVSNMKAGDFAGLGLLQKNYGLVGVKIDGESKTIVMVNAKTGMPTVAQSIPLNQQKVFFKAECVFTDKKDIANFFYSLDGKEWMPIGTQLKMAYTIPQFIGYRFALFNYATKTPGGSADFDYFHITDKVSGQ</sequence>
<dbReference type="InterPro" id="IPR013320">
    <property type="entry name" value="ConA-like_dom_sf"/>
</dbReference>
<proteinExistence type="inferred from homology"/>
<feature type="domain" description="Beta-xylosidase C-terminal Concanavalin A-like" evidence="8">
    <location>
        <begin position="324"/>
        <end position="517"/>
    </location>
</feature>
<dbReference type="AlphaFoldDB" id="A0A4Y8SFT7"/>
<gene>
    <name evidence="9" type="ORF">E2R66_12160</name>
</gene>
<comment type="caution">
    <text evidence="9">The sequence shown here is derived from an EMBL/GenBank/DDBJ whole genome shotgun (WGS) entry which is preliminary data.</text>
</comment>
<protein>
    <submittedName>
        <fullName evidence="9">Glycosyl hydrolase 43 family protein</fullName>
    </submittedName>
</protein>
<evidence type="ECO:0000256" key="7">
    <source>
        <dbReference type="SAM" id="SignalP"/>
    </source>
</evidence>
<dbReference type="Gene3D" id="2.60.120.200">
    <property type="match status" value="1"/>
</dbReference>
<dbReference type="Pfam" id="PF04616">
    <property type="entry name" value="Glyco_hydro_43"/>
    <property type="match status" value="1"/>
</dbReference>
<dbReference type="SUPFAM" id="SSF49899">
    <property type="entry name" value="Concanavalin A-like lectins/glucanases"/>
    <property type="match status" value="1"/>
</dbReference>
<dbReference type="EMBL" id="SOZE01000010">
    <property type="protein sequence ID" value="TFF37541.1"/>
    <property type="molecule type" value="Genomic_DNA"/>
</dbReference>
<keyword evidence="7" id="KW-0732">Signal</keyword>
<evidence type="ECO:0000313" key="10">
    <source>
        <dbReference type="Proteomes" id="UP000297540"/>
    </source>
</evidence>
<feature type="signal peptide" evidence="7">
    <location>
        <begin position="1"/>
        <end position="23"/>
    </location>
</feature>
<dbReference type="OrthoDB" id="9801455at2"/>
<feature type="active site" description="Proton donor" evidence="4">
    <location>
        <position position="207"/>
    </location>
</feature>
<dbReference type="PANTHER" id="PTHR42812:SF12">
    <property type="entry name" value="BETA-XYLOSIDASE-RELATED"/>
    <property type="match status" value="1"/>
</dbReference>